<gene>
    <name evidence="6" type="ORF">DS742_14025</name>
</gene>
<name>A0A3E2NBH0_9FIRM</name>
<evidence type="ECO:0000259" key="5">
    <source>
        <dbReference type="PROSITE" id="PS51900"/>
    </source>
</evidence>
<dbReference type="CDD" id="cd00397">
    <property type="entry name" value="DNA_BRE_C"/>
    <property type="match status" value="1"/>
</dbReference>
<dbReference type="Gene3D" id="1.10.150.130">
    <property type="match status" value="1"/>
</dbReference>
<organism evidence="6 7">
    <name type="scientific">Lacrimispora amygdalina</name>
    <dbReference type="NCBI Taxonomy" id="253257"/>
    <lineage>
        <taxon>Bacteria</taxon>
        <taxon>Bacillati</taxon>
        <taxon>Bacillota</taxon>
        <taxon>Clostridia</taxon>
        <taxon>Lachnospirales</taxon>
        <taxon>Lachnospiraceae</taxon>
        <taxon>Lacrimispora</taxon>
    </lineage>
</organism>
<dbReference type="Gene3D" id="1.10.443.10">
    <property type="entry name" value="Intergrase catalytic core"/>
    <property type="match status" value="1"/>
</dbReference>
<dbReference type="GO" id="GO:0015074">
    <property type="term" value="P:DNA integration"/>
    <property type="evidence" value="ECO:0007669"/>
    <property type="project" value="InterPro"/>
</dbReference>
<dbReference type="InterPro" id="IPR011010">
    <property type="entry name" value="DNA_brk_join_enz"/>
</dbReference>
<protein>
    <submittedName>
        <fullName evidence="6">Integrase</fullName>
    </submittedName>
</protein>
<dbReference type="PROSITE" id="PS51900">
    <property type="entry name" value="CB"/>
    <property type="match status" value="1"/>
</dbReference>
<dbReference type="SUPFAM" id="SSF56349">
    <property type="entry name" value="DNA breaking-rejoining enzymes"/>
    <property type="match status" value="1"/>
</dbReference>
<dbReference type="PROSITE" id="PS51898">
    <property type="entry name" value="TYR_RECOMBINASE"/>
    <property type="match status" value="1"/>
</dbReference>
<sequence length="342" mass="40535">MPEARKTYRNIIVTDEIIANFNPENQKLVNKYLKNLATKRSPKTVNAYKSDFNVFFAWNYLYNDNELFTNLKKLDMQDFFDFGITDLKWKSNRYARIHSSLSELSKFIEKFFDETYPNFRNLLKFVEKLPKENSREKSVFKKEELDYLMDCLGKENLINEQCLLALIMASGARASELVRFTTDMIDYNNTAFDGLFLETTSKIKVKGRGVDGKYIERYIIKDLFVPFYNKYLPVRQLIMDENNKEHNYLFITRTGDPIKVSGIRGWMEKWDNYLTKHWYPHAGRHFWTSYLSSIGLEKELIQELQNWSSSDLVDLYNDNTAKDRKWKGLEKLKNALADESNQ</sequence>
<dbReference type="AlphaFoldDB" id="A0A3E2NBH0"/>
<accession>A0A3E2NBH0</accession>
<dbReference type="GO" id="GO:0006310">
    <property type="term" value="P:DNA recombination"/>
    <property type="evidence" value="ECO:0007669"/>
    <property type="project" value="UniProtKB-KW"/>
</dbReference>
<dbReference type="OrthoDB" id="9801717at2"/>
<comment type="caution">
    <text evidence="6">The sequence shown here is derived from an EMBL/GenBank/DDBJ whole genome shotgun (WGS) entry which is preliminary data.</text>
</comment>
<evidence type="ECO:0000256" key="1">
    <source>
        <dbReference type="ARBA" id="ARBA00023125"/>
    </source>
</evidence>
<keyword evidence="2" id="KW-0233">DNA recombination</keyword>
<evidence type="ECO:0000256" key="3">
    <source>
        <dbReference type="PROSITE-ProRule" id="PRU01248"/>
    </source>
</evidence>
<dbReference type="Proteomes" id="UP000260680">
    <property type="component" value="Unassembled WGS sequence"/>
</dbReference>
<feature type="domain" description="Core-binding (CB)" evidence="5">
    <location>
        <begin position="23"/>
        <end position="109"/>
    </location>
</feature>
<evidence type="ECO:0000259" key="4">
    <source>
        <dbReference type="PROSITE" id="PS51898"/>
    </source>
</evidence>
<feature type="domain" description="Tyr recombinase" evidence="4">
    <location>
        <begin position="135"/>
        <end position="330"/>
    </location>
</feature>
<dbReference type="GO" id="GO:0003677">
    <property type="term" value="F:DNA binding"/>
    <property type="evidence" value="ECO:0007669"/>
    <property type="project" value="UniProtKB-UniRule"/>
</dbReference>
<proteinExistence type="predicted"/>
<evidence type="ECO:0000313" key="6">
    <source>
        <dbReference type="EMBL" id="RFZ78231.1"/>
    </source>
</evidence>
<dbReference type="InterPro" id="IPR013762">
    <property type="entry name" value="Integrase-like_cat_sf"/>
</dbReference>
<dbReference type="InterPro" id="IPR002104">
    <property type="entry name" value="Integrase_catalytic"/>
</dbReference>
<dbReference type="InterPro" id="IPR010998">
    <property type="entry name" value="Integrase_recombinase_N"/>
</dbReference>
<evidence type="ECO:0000256" key="2">
    <source>
        <dbReference type="ARBA" id="ARBA00023172"/>
    </source>
</evidence>
<dbReference type="EMBL" id="QOHO01000043">
    <property type="protein sequence ID" value="RFZ78231.1"/>
    <property type="molecule type" value="Genomic_DNA"/>
</dbReference>
<dbReference type="Pfam" id="PF00589">
    <property type="entry name" value="Phage_integrase"/>
    <property type="match status" value="1"/>
</dbReference>
<keyword evidence="1 3" id="KW-0238">DNA-binding</keyword>
<dbReference type="RefSeq" id="WP_117417605.1">
    <property type="nucleotide sequence ID" value="NZ_QOHO01000043.1"/>
</dbReference>
<evidence type="ECO:0000313" key="7">
    <source>
        <dbReference type="Proteomes" id="UP000260680"/>
    </source>
</evidence>
<reference evidence="6 7" key="1">
    <citation type="submission" date="2018-07" db="EMBL/GenBank/DDBJ databases">
        <title>New species, Clostridium PI-S10-A1B.</title>
        <authorList>
            <person name="Krishna G."/>
            <person name="Summeta K."/>
            <person name="Shikha S."/>
            <person name="Prabhu P.B."/>
            <person name="Suresh K."/>
        </authorList>
    </citation>
    <scope>NUCLEOTIDE SEQUENCE [LARGE SCALE GENOMIC DNA]</scope>
    <source>
        <strain evidence="6 7">PI-S10-A1B</strain>
    </source>
</reference>
<dbReference type="InterPro" id="IPR044068">
    <property type="entry name" value="CB"/>
</dbReference>